<dbReference type="EC" id="3.4.19.12" evidence="2"/>
<evidence type="ECO:0000256" key="2">
    <source>
        <dbReference type="ARBA" id="ARBA00012759"/>
    </source>
</evidence>
<dbReference type="Proteomes" id="UP000663854">
    <property type="component" value="Unassembled WGS sequence"/>
</dbReference>
<sequence length="712" mass="83547">MAVPFRAKDVAAENTEFGHPDVAIVLTQISYYYKGLTDSQMLQCFNRLSQDESDPEIIYDQWISLEEENDIIASIKQWKRVNLKDYQQRTQLLFPTLRYNMLVINYFLNHFVFPQESKQFPHKLVASAWDLFSSLREKIITGFSGTNDTQLLLPVHIRQCDLAELQKTDAIVLNNLLRPENYHYQYLPISTSSDDILKRIIISQPTIQVILDVGALFVDGTNRQIAVKWLDLSDKIKIDYVVYFESDSTFVCDYQYQHHAFLTSPASERLDRCVFYLDEIHTRGTDFKFPNEFRAAVILGNGLTKDRLVQACMRMRKLGKHHWLSFWSSNEVHQQIRTMKKNSISPNEKEENIDDRITLTDILRWVYENTQQTTWGGLHLWATQTVSKRLWDYGGSKKLLTQLLDEEQQRELEREQELEEERQQKRPPSVRPYEPQLHNEIKALCDMHGPMLNLSKLTSVFCPIADAFLGTTLYRECQPHCWQQNLWITDEFKRVIQTYRESLDPFLRPARWILIYRNEHIIFVSPFEANWLMGRLHDLYRKQSPGELFTTTLRLLLPRTRRDQSIIVNTTTLKIPPSIGPDRGAVTFPIPIEWLVALFIFNGTLYFETTDEQAAYCRCLGVCPKPRTEIEEDAFEKCWITVDGFVKKSDYRDLLQLQQCRFHANPLAFVRKLVKNRNNTHAPLISHVVIQYYHFSFEQKVKSLGFTSNLNT</sequence>
<comment type="caution">
    <text evidence="9">The sequence shown here is derived from an EMBL/GenBank/DDBJ whole genome shotgun (WGS) entry which is preliminary data.</text>
</comment>
<evidence type="ECO:0000259" key="8">
    <source>
        <dbReference type="Pfam" id="PF12359"/>
    </source>
</evidence>
<dbReference type="PANTHER" id="PTHR13367">
    <property type="entry name" value="UBIQUITIN THIOESTERASE"/>
    <property type="match status" value="1"/>
</dbReference>
<evidence type="ECO:0000313" key="12">
    <source>
        <dbReference type="Proteomes" id="UP000663870"/>
    </source>
</evidence>
<name>A0A814CBB4_9BILA</name>
<evidence type="ECO:0000256" key="1">
    <source>
        <dbReference type="ARBA" id="ARBA00000707"/>
    </source>
</evidence>
<evidence type="ECO:0000313" key="11">
    <source>
        <dbReference type="Proteomes" id="UP000663854"/>
    </source>
</evidence>
<keyword evidence="4" id="KW-0833">Ubl conjugation pathway</keyword>
<dbReference type="EMBL" id="CAJNOL010001438">
    <property type="protein sequence ID" value="CAF1359831.1"/>
    <property type="molecule type" value="Genomic_DNA"/>
</dbReference>
<dbReference type="PANTHER" id="PTHR13367:SF33">
    <property type="entry name" value="P-LOOP CONTAINING NUCLEOSIDE TRIPHOSPHATE HYDROLASE PROTEIN"/>
    <property type="match status" value="1"/>
</dbReference>
<evidence type="ECO:0000256" key="7">
    <source>
        <dbReference type="SAM" id="MobiDB-lite"/>
    </source>
</evidence>
<evidence type="ECO:0000256" key="6">
    <source>
        <dbReference type="ARBA" id="ARBA00022807"/>
    </source>
</evidence>
<evidence type="ECO:0000256" key="5">
    <source>
        <dbReference type="ARBA" id="ARBA00022801"/>
    </source>
</evidence>
<protein>
    <recommendedName>
        <fullName evidence="2">ubiquitinyl hydrolase 1</fullName>
        <ecNumber evidence="2">3.4.19.12</ecNumber>
    </recommendedName>
</protein>
<evidence type="ECO:0000313" key="10">
    <source>
        <dbReference type="EMBL" id="CAF1359831.1"/>
    </source>
</evidence>
<keyword evidence="6" id="KW-0788">Thiol protease</keyword>
<dbReference type="EMBL" id="CAJNOH010000192">
    <property type="protein sequence ID" value="CAF0937754.1"/>
    <property type="molecule type" value="Genomic_DNA"/>
</dbReference>
<feature type="region of interest" description="Disordered" evidence="7">
    <location>
        <begin position="411"/>
        <end position="433"/>
    </location>
</feature>
<feature type="domain" description="DUF3645" evidence="8">
    <location>
        <begin position="1"/>
        <end position="27"/>
    </location>
</feature>
<dbReference type="GO" id="GO:0004843">
    <property type="term" value="F:cysteine-type deubiquitinase activity"/>
    <property type="evidence" value="ECO:0007669"/>
    <property type="project" value="UniProtKB-EC"/>
</dbReference>
<evidence type="ECO:0000256" key="3">
    <source>
        <dbReference type="ARBA" id="ARBA00022670"/>
    </source>
</evidence>
<keyword evidence="5" id="KW-0378">Hydrolase</keyword>
<dbReference type="InterPro" id="IPR051346">
    <property type="entry name" value="OTU_Deubiquitinase"/>
</dbReference>
<organism evidence="9 11">
    <name type="scientific">Rotaria sordida</name>
    <dbReference type="NCBI Taxonomy" id="392033"/>
    <lineage>
        <taxon>Eukaryota</taxon>
        <taxon>Metazoa</taxon>
        <taxon>Spiralia</taxon>
        <taxon>Gnathifera</taxon>
        <taxon>Rotifera</taxon>
        <taxon>Eurotatoria</taxon>
        <taxon>Bdelloidea</taxon>
        <taxon>Philodinida</taxon>
        <taxon>Philodinidae</taxon>
        <taxon>Rotaria</taxon>
    </lineage>
</organism>
<proteinExistence type="predicted"/>
<dbReference type="InterPro" id="IPR022105">
    <property type="entry name" value="DUF3645"/>
</dbReference>
<dbReference type="GO" id="GO:0006508">
    <property type="term" value="P:proteolysis"/>
    <property type="evidence" value="ECO:0007669"/>
    <property type="project" value="UniProtKB-KW"/>
</dbReference>
<dbReference type="Proteomes" id="UP000663870">
    <property type="component" value="Unassembled WGS sequence"/>
</dbReference>
<evidence type="ECO:0000256" key="4">
    <source>
        <dbReference type="ARBA" id="ARBA00022786"/>
    </source>
</evidence>
<accession>A0A814CBB4</accession>
<gene>
    <name evidence="10" type="ORF">JXQ802_LOCUS32561</name>
    <name evidence="9" type="ORF">PYM288_LOCUS11415</name>
</gene>
<reference evidence="9" key="1">
    <citation type="submission" date="2021-02" db="EMBL/GenBank/DDBJ databases">
        <authorList>
            <person name="Nowell W R."/>
        </authorList>
    </citation>
    <scope>NUCLEOTIDE SEQUENCE</scope>
</reference>
<evidence type="ECO:0000313" key="9">
    <source>
        <dbReference type="EMBL" id="CAF0937754.1"/>
    </source>
</evidence>
<keyword evidence="12" id="KW-1185">Reference proteome</keyword>
<dbReference type="AlphaFoldDB" id="A0A814CBB4"/>
<keyword evidence="3" id="KW-0645">Protease</keyword>
<dbReference type="Pfam" id="PF12359">
    <property type="entry name" value="DUF3645"/>
    <property type="match status" value="1"/>
</dbReference>
<comment type="catalytic activity">
    <reaction evidence="1">
        <text>Thiol-dependent hydrolysis of ester, thioester, amide, peptide and isopeptide bonds formed by the C-terminal Gly of ubiquitin (a 76-residue protein attached to proteins as an intracellular targeting signal).</text>
        <dbReference type="EC" id="3.4.19.12"/>
    </reaction>
</comment>